<protein>
    <submittedName>
        <fullName evidence="1">Uncharacterized protein</fullName>
    </submittedName>
</protein>
<dbReference type="InterPro" id="IPR016024">
    <property type="entry name" value="ARM-type_fold"/>
</dbReference>
<evidence type="ECO:0000313" key="2">
    <source>
        <dbReference type="Proteomes" id="UP000184330"/>
    </source>
</evidence>
<name>A0A1L7X3C8_9HELO</name>
<dbReference type="AlphaFoldDB" id="A0A1L7X3C8"/>
<dbReference type="SUPFAM" id="SSF48371">
    <property type="entry name" value="ARM repeat"/>
    <property type="match status" value="1"/>
</dbReference>
<gene>
    <name evidence="1" type="ORF">PAC_09423</name>
</gene>
<evidence type="ECO:0000313" key="1">
    <source>
        <dbReference type="EMBL" id="CZR59529.1"/>
    </source>
</evidence>
<dbReference type="OrthoDB" id="4364733at2759"/>
<dbReference type="Proteomes" id="UP000184330">
    <property type="component" value="Unassembled WGS sequence"/>
</dbReference>
<sequence>MKLFPQHALSTTPVMPTSKRSFAALETLADHTSDESGHRRTQARHIIHDLDITALREIALYAYTSNTEIATYIDSKYATISRKPPEPPKSFHSYTESCWEMLNVTYPALKAASDSTLYELRRRVLDVLEENRCAIIDFAGPKALWETRRNALEALRKICRNILLCVDENLQLDIVEDGKTLPEFASAMCRIADGMTKEERTRYQDEGLCDKLSQLKDECDWVINVPALEKLLDIFEFSGQDRGVVTVEATSPRARKRRRKAYYQSSAGERRSIQLPIRGPG</sequence>
<accession>A0A1L7X3C8</accession>
<dbReference type="EMBL" id="FJOG01000014">
    <property type="protein sequence ID" value="CZR59529.1"/>
    <property type="molecule type" value="Genomic_DNA"/>
</dbReference>
<keyword evidence="2" id="KW-1185">Reference proteome</keyword>
<proteinExistence type="predicted"/>
<organism evidence="1 2">
    <name type="scientific">Phialocephala subalpina</name>
    <dbReference type="NCBI Taxonomy" id="576137"/>
    <lineage>
        <taxon>Eukaryota</taxon>
        <taxon>Fungi</taxon>
        <taxon>Dikarya</taxon>
        <taxon>Ascomycota</taxon>
        <taxon>Pezizomycotina</taxon>
        <taxon>Leotiomycetes</taxon>
        <taxon>Helotiales</taxon>
        <taxon>Mollisiaceae</taxon>
        <taxon>Phialocephala</taxon>
        <taxon>Phialocephala fortinii species complex</taxon>
    </lineage>
</organism>
<reference evidence="1 2" key="1">
    <citation type="submission" date="2016-03" db="EMBL/GenBank/DDBJ databases">
        <authorList>
            <person name="Ploux O."/>
        </authorList>
    </citation>
    <scope>NUCLEOTIDE SEQUENCE [LARGE SCALE GENOMIC DNA]</scope>
    <source>
        <strain evidence="1 2">UAMH 11012</strain>
    </source>
</reference>